<reference evidence="1 2" key="1">
    <citation type="journal article" date="2023" name="Plants (Basel)">
        <title>Bridging the Gap: Combining Genomics and Transcriptomics Approaches to Understand Stylosanthes scabra, an Orphan Legume from the Brazilian Caatinga.</title>
        <authorList>
            <person name="Ferreira-Neto J.R.C."/>
            <person name="da Silva M.D."/>
            <person name="Binneck E."/>
            <person name="de Melo N.F."/>
            <person name="da Silva R.H."/>
            <person name="de Melo A.L.T.M."/>
            <person name="Pandolfi V."/>
            <person name="Bustamante F.O."/>
            <person name="Brasileiro-Vidal A.C."/>
            <person name="Benko-Iseppon A.M."/>
        </authorList>
    </citation>
    <scope>NUCLEOTIDE SEQUENCE [LARGE SCALE GENOMIC DNA]</scope>
    <source>
        <tissue evidence="1">Leaves</tissue>
    </source>
</reference>
<accession>A0ABU6Q295</accession>
<dbReference type="EMBL" id="JASCZI010000002">
    <property type="protein sequence ID" value="MED6106012.1"/>
    <property type="molecule type" value="Genomic_DNA"/>
</dbReference>
<dbReference type="InterPro" id="IPR029058">
    <property type="entry name" value="AB_hydrolase_fold"/>
</dbReference>
<organism evidence="1 2">
    <name type="scientific">Stylosanthes scabra</name>
    <dbReference type="NCBI Taxonomy" id="79078"/>
    <lineage>
        <taxon>Eukaryota</taxon>
        <taxon>Viridiplantae</taxon>
        <taxon>Streptophyta</taxon>
        <taxon>Embryophyta</taxon>
        <taxon>Tracheophyta</taxon>
        <taxon>Spermatophyta</taxon>
        <taxon>Magnoliopsida</taxon>
        <taxon>eudicotyledons</taxon>
        <taxon>Gunneridae</taxon>
        <taxon>Pentapetalae</taxon>
        <taxon>rosids</taxon>
        <taxon>fabids</taxon>
        <taxon>Fabales</taxon>
        <taxon>Fabaceae</taxon>
        <taxon>Papilionoideae</taxon>
        <taxon>50 kb inversion clade</taxon>
        <taxon>dalbergioids sensu lato</taxon>
        <taxon>Dalbergieae</taxon>
        <taxon>Pterocarpus clade</taxon>
        <taxon>Stylosanthes</taxon>
    </lineage>
</organism>
<gene>
    <name evidence="1" type="ORF">PIB30_000798</name>
</gene>
<proteinExistence type="predicted"/>
<name>A0ABU6Q295_9FABA</name>
<sequence length="137" mass="15379">MMIASPLFNGRFSFPSNNIIEPWLIDYGGNIVHNVAMCIGSQALVDEGNVKLFGAIYVHPYLYSSKAIGSESILVCVVGIDSIGDRGVWYYDAVNKSGWQGKSELFKEEGEDHVYRHIFHHEKAKKITDRTASFILH</sequence>
<keyword evidence="2" id="KW-1185">Reference proteome</keyword>
<dbReference type="Proteomes" id="UP001341840">
    <property type="component" value="Unassembled WGS sequence"/>
</dbReference>
<dbReference type="Gene3D" id="3.40.50.1820">
    <property type="entry name" value="alpha/beta hydrolase"/>
    <property type="match status" value="1"/>
</dbReference>
<evidence type="ECO:0000313" key="1">
    <source>
        <dbReference type="EMBL" id="MED6106012.1"/>
    </source>
</evidence>
<evidence type="ECO:0000313" key="2">
    <source>
        <dbReference type="Proteomes" id="UP001341840"/>
    </source>
</evidence>
<protein>
    <submittedName>
        <fullName evidence="1">Uncharacterized protein</fullName>
    </submittedName>
</protein>
<comment type="caution">
    <text evidence="1">The sequence shown here is derived from an EMBL/GenBank/DDBJ whole genome shotgun (WGS) entry which is preliminary data.</text>
</comment>